<reference evidence="3 4" key="1">
    <citation type="submission" date="2009-08" db="EMBL/GenBank/DDBJ databases">
        <title>The Genome Sequence of Spizellomyces punctatus strain DAOM BR117.</title>
        <authorList>
            <consortium name="The Broad Institute Genome Sequencing Platform"/>
            <person name="Russ C."/>
            <person name="Cuomo C."/>
            <person name="Shea T."/>
            <person name="Young S.K."/>
            <person name="Zeng Q."/>
            <person name="Koehrsen M."/>
            <person name="Haas B."/>
            <person name="Borodovsky M."/>
            <person name="Guigo R."/>
            <person name="Alvarado L."/>
            <person name="Berlin A."/>
            <person name="Bochicchio J."/>
            <person name="Borenstein D."/>
            <person name="Chapman S."/>
            <person name="Chen Z."/>
            <person name="Engels R."/>
            <person name="Freedman E."/>
            <person name="Gellesch M."/>
            <person name="Goldberg J."/>
            <person name="Griggs A."/>
            <person name="Gujja S."/>
            <person name="Heiman D."/>
            <person name="Hepburn T."/>
            <person name="Howarth C."/>
            <person name="Jen D."/>
            <person name="Larson L."/>
            <person name="Lewis B."/>
            <person name="Mehta T."/>
            <person name="Park D."/>
            <person name="Pearson M."/>
            <person name="Roberts A."/>
            <person name="Saif S."/>
            <person name="Shenoy N."/>
            <person name="Sisk P."/>
            <person name="Stolte C."/>
            <person name="Sykes S."/>
            <person name="Thomson T."/>
            <person name="Walk T."/>
            <person name="White J."/>
            <person name="Yandava C."/>
            <person name="Burger G."/>
            <person name="Gray M.W."/>
            <person name="Holland P.W.H."/>
            <person name="King N."/>
            <person name="Lang F.B.F."/>
            <person name="Roger A.J."/>
            <person name="Ruiz-Trillo I."/>
            <person name="Lander E."/>
            <person name="Nusbaum C."/>
        </authorList>
    </citation>
    <scope>NUCLEOTIDE SEQUENCE [LARGE SCALE GENOMIC DNA]</scope>
    <source>
        <strain evidence="3 4">DAOM BR117</strain>
    </source>
</reference>
<dbReference type="InParanoid" id="A0A0L0H8L6"/>
<evidence type="ECO:0000256" key="1">
    <source>
        <dbReference type="SAM" id="MobiDB-lite"/>
    </source>
</evidence>
<dbReference type="InterPro" id="IPR011993">
    <property type="entry name" value="PH-like_dom_sf"/>
</dbReference>
<evidence type="ECO:0000313" key="3">
    <source>
        <dbReference type="EMBL" id="KNC97321.1"/>
    </source>
</evidence>
<dbReference type="AlphaFoldDB" id="A0A0L0H8L6"/>
<dbReference type="FunFam" id="2.30.29.30:FF:000286">
    <property type="entry name" value="PH-protein kinase domain containing protein"/>
    <property type="match status" value="2"/>
</dbReference>
<dbReference type="OrthoDB" id="2157866at2759"/>
<gene>
    <name evidence="3" type="ORF">SPPG_07250</name>
</gene>
<evidence type="ECO:0000259" key="2">
    <source>
        <dbReference type="PROSITE" id="PS50003"/>
    </source>
</evidence>
<name>A0A0L0H8L6_SPIPD</name>
<feature type="region of interest" description="Disordered" evidence="1">
    <location>
        <begin position="1"/>
        <end position="81"/>
    </location>
</feature>
<sequence length="502" mass="55379">MSQPASAGTLSGVGASEAGDGDQSGHTRIVSGDEPREFLRYPFSDTEESTDDLVTGELGVSRDEEESPRLRPTDDADDSEGVAEYSLAEADGALRNQQAIKSGYLMKKGEKRRTWKRRWFVLRPTRFAYYQNDKEYELLKIIDLKDIHAIAEVELKKRKHVFGLVTRERTYYVQALSREDMEEWLRVLRTAQRQAHADASRAPSSSGTRNDGLTVQTGSSHTGPSQNSTAPSSPVRPATRTSTTNGPSPRPDVTADSSSQASHQDSVGTADSFLTVTTTPSSIFSAYAISATDSTPSSVIPYVPSAPTQIDAPSRAVARMRFSGSPPLDAVPAAHAQRSPTAEYTPVEATSIASTPSNWRPELSSSDDDADEEGEASVDGSANDDRVVMQGYLEKRVTNNYKKLATQKGWKKRWFVLRNGRLFGYKNDGEYVVKRLIPLRSVLDVLEIDPQGKNHLFCFKVVLPKRQMVLCAGSEEDMKRWIEALRSVHQAVRKPSDSRMSP</sequence>
<accession>A0A0L0H8L6</accession>
<dbReference type="STRING" id="645134.A0A0L0H8L6"/>
<dbReference type="GeneID" id="27690478"/>
<feature type="compositionally biased region" description="Low complexity" evidence="1">
    <location>
        <begin position="255"/>
        <end position="266"/>
    </location>
</feature>
<dbReference type="EMBL" id="KQ257464">
    <property type="protein sequence ID" value="KNC97321.1"/>
    <property type="molecule type" value="Genomic_DNA"/>
</dbReference>
<dbReference type="RefSeq" id="XP_016605361.1">
    <property type="nucleotide sequence ID" value="XM_016755414.1"/>
</dbReference>
<dbReference type="PANTHER" id="PTHR14336">
    <property type="entry name" value="TANDEM PH DOMAIN CONTAINING PROTEIN"/>
    <property type="match status" value="1"/>
</dbReference>
<dbReference type="SUPFAM" id="SSF50729">
    <property type="entry name" value="PH domain-like"/>
    <property type="match status" value="2"/>
</dbReference>
<dbReference type="SMART" id="SM00233">
    <property type="entry name" value="PH"/>
    <property type="match status" value="2"/>
</dbReference>
<dbReference type="eggNOG" id="ENOG502S0C3">
    <property type="taxonomic scope" value="Eukaryota"/>
</dbReference>
<dbReference type="PROSITE" id="PS50003">
    <property type="entry name" value="PH_DOMAIN"/>
    <property type="match status" value="2"/>
</dbReference>
<feature type="domain" description="PH" evidence="2">
    <location>
        <begin position="98"/>
        <end position="193"/>
    </location>
</feature>
<feature type="region of interest" description="Disordered" evidence="1">
    <location>
        <begin position="195"/>
        <end position="267"/>
    </location>
</feature>
<organism evidence="3 4">
    <name type="scientific">Spizellomyces punctatus (strain DAOM BR117)</name>
    <dbReference type="NCBI Taxonomy" id="645134"/>
    <lineage>
        <taxon>Eukaryota</taxon>
        <taxon>Fungi</taxon>
        <taxon>Fungi incertae sedis</taxon>
        <taxon>Chytridiomycota</taxon>
        <taxon>Chytridiomycota incertae sedis</taxon>
        <taxon>Chytridiomycetes</taxon>
        <taxon>Spizellomycetales</taxon>
        <taxon>Spizellomycetaceae</taxon>
        <taxon>Spizellomyces</taxon>
    </lineage>
</organism>
<dbReference type="Pfam" id="PF00169">
    <property type="entry name" value="PH"/>
    <property type="match status" value="2"/>
</dbReference>
<proteinExistence type="predicted"/>
<feature type="domain" description="PH" evidence="2">
    <location>
        <begin position="386"/>
        <end position="490"/>
    </location>
</feature>
<protein>
    <recommendedName>
        <fullName evidence="2">PH domain-containing protein</fullName>
    </recommendedName>
</protein>
<dbReference type="Proteomes" id="UP000053201">
    <property type="component" value="Unassembled WGS sequence"/>
</dbReference>
<evidence type="ECO:0000313" key="4">
    <source>
        <dbReference type="Proteomes" id="UP000053201"/>
    </source>
</evidence>
<feature type="compositionally biased region" description="Acidic residues" evidence="1">
    <location>
        <begin position="365"/>
        <end position="376"/>
    </location>
</feature>
<keyword evidence="4" id="KW-1185">Reference proteome</keyword>
<dbReference type="VEuPathDB" id="FungiDB:SPPG_07250"/>
<dbReference type="InterPro" id="IPR001849">
    <property type="entry name" value="PH_domain"/>
</dbReference>
<dbReference type="InterPro" id="IPR051707">
    <property type="entry name" value="PI-Interact_SigTrans_Reg"/>
</dbReference>
<feature type="compositionally biased region" description="Polar residues" evidence="1">
    <location>
        <begin position="202"/>
        <end position="232"/>
    </location>
</feature>
<dbReference type="OMA" id="SWKPAYL"/>
<feature type="region of interest" description="Disordered" evidence="1">
    <location>
        <begin position="337"/>
        <end position="383"/>
    </location>
</feature>
<dbReference type="Gene3D" id="2.30.29.30">
    <property type="entry name" value="Pleckstrin-homology domain (PH domain)/Phosphotyrosine-binding domain (PTB)"/>
    <property type="match status" value="2"/>
</dbReference>